<dbReference type="Proteomes" id="UP000216225">
    <property type="component" value="Unassembled WGS sequence"/>
</dbReference>
<dbReference type="PANTHER" id="PTHR42928:SF5">
    <property type="entry name" value="BLR1237 PROTEIN"/>
    <property type="match status" value="1"/>
</dbReference>
<keyword evidence="2" id="KW-0732">Signal</keyword>
<dbReference type="Gene3D" id="3.40.190.150">
    <property type="entry name" value="Bordetella uptake gene, domain 1"/>
    <property type="match status" value="1"/>
</dbReference>
<organism evidence="3 4">
    <name type="scientific">Alicycliphilus denitrificans</name>
    <dbReference type="NCBI Taxonomy" id="179636"/>
    <lineage>
        <taxon>Bacteria</taxon>
        <taxon>Pseudomonadati</taxon>
        <taxon>Pseudomonadota</taxon>
        <taxon>Betaproteobacteria</taxon>
        <taxon>Burkholderiales</taxon>
        <taxon>Comamonadaceae</taxon>
        <taxon>Alicycliphilus</taxon>
    </lineage>
</organism>
<gene>
    <name evidence="3" type="ORF">CE154_018295</name>
</gene>
<dbReference type="PANTHER" id="PTHR42928">
    <property type="entry name" value="TRICARBOXYLATE-BINDING PROTEIN"/>
    <property type="match status" value="1"/>
</dbReference>
<dbReference type="SUPFAM" id="SSF53850">
    <property type="entry name" value="Periplasmic binding protein-like II"/>
    <property type="match status" value="1"/>
</dbReference>
<dbReference type="EMBL" id="NKDB02000004">
    <property type="protein sequence ID" value="RKJ95064.1"/>
    <property type="molecule type" value="Genomic_DNA"/>
</dbReference>
<comment type="caution">
    <text evidence="3">The sequence shown here is derived from an EMBL/GenBank/DDBJ whole genome shotgun (WGS) entry which is preliminary data.</text>
</comment>
<dbReference type="InterPro" id="IPR042100">
    <property type="entry name" value="Bug_dom1"/>
</dbReference>
<name>A0A3R7HTZ5_9BURK</name>
<evidence type="ECO:0000256" key="1">
    <source>
        <dbReference type="ARBA" id="ARBA00006987"/>
    </source>
</evidence>
<reference evidence="3 4" key="1">
    <citation type="submission" date="2018-09" db="EMBL/GenBank/DDBJ databases">
        <title>Genome comparison of Alicycliphilus sp. BQ1, a polyurethanolytic bacterium, with its closest phylogenetic relatives Alicycliphilus denitrificans BC and K601, unable to attack polyurethane.</title>
        <authorList>
            <person name="Loza-Tavera H."/>
            <person name="Lozano L."/>
            <person name="Cevallos M."/>
            <person name="Maya-Lucas O."/>
            <person name="Garcia-Mena J."/>
            <person name="Hernandez J."/>
        </authorList>
    </citation>
    <scope>NUCLEOTIDE SEQUENCE [LARGE SCALE GENOMIC DNA]</scope>
    <source>
        <strain evidence="3 4">BQ1</strain>
    </source>
</reference>
<feature type="signal peptide" evidence="2">
    <location>
        <begin position="1"/>
        <end position="23"/>
    </location>
</feature>
<dbReference type="RefSeq" id="WP_094437575.1">
    <property type="nucleotide sequence ID" value="NZ_NKDB02000004.1"/>
</dbReference>
<proteinExistence type="inferred from homology"/>
<evidence type="ECO:0000313" key="3">
    <source>
        <dbReference type="EMBL" id="RKJ95064.1"/>
    </source>
</evidence>
<dbReference type="CDD" id="cd07012">
    <property type="entry name" value="PBP2_Bug_TTT"/>
    <property type="match status" value="1"/>
</dbReference>
<accession>A0A3R7HTZ5</accession>
<dbReference type="InterPro" id="IPR005064">
    <property type="entry name" value="BUG"/>
</dbReference>
<feature type="chain" id="PRO_5018532634" evidence="2">
    <location>
        <begin position="24"/>
        <end position="322"/>
    </location>
</feature>
<dbReference type="AlphaFoldDB" id="A0A3R7HTZ5"/>
<evidence type="ECO:0000256" key="2">
    <source>
        <dbReference type="SAM" id="SignalP"/>
    </source>
</evidence>
<dbReference type="PIRSF" id="PIRSF017082">
    <property type="entry name" value="YflP"/>
    <property type="match status" value="1"/>
</dbReference>
<protein>
    <submittedName>
        <fullName evidence="3">Tripartite tricarboxylate transporter substrate binding protein</fullName>
    </submittedName>
</protein>
<dbReference type="Gene3D" id="3.40.190.10">
    <property type="entry name" value="Periplasmic binding protein-like II"/>
    <property type="match status" value="1"/>
</dbReference>
<comment type="similarity">
    <text evidence="1">Belongs to the UPF0065 (bug) family.</text>
</comment>
<evidence type="ECO:0000313" key="4">
    <source>
        <dbReference type="Proteomes" id="UP000216225"/>
    </source>
</evidence>
<sequence length="322" mass="34149">MISKRHLLAACALVAFGILPAQADTYPSRPIRIIVHSSPGALLDVTTRVVAQEMSKDLGQPIVIENRPGADGLLGIRAVKAAPADGYTLLAAANTVAQLPAFRKEPGYDLEKDFTGIGMMNRAPFLFVGPPGQPSKTLAELIANAKAQPGQLVMAHAGKGTSVHMAAALFFHQTGTKFLDVPYKGAAAALPDVVGGRANVMFDGANSSGPLVKEGKLRAFGITSTTRSPVFPDIPTLAEQGLPNYSFYVYLGLLAPANVPKDVVPRLAKALRTALASEPVKERFRNDAAEAGRMSPEEFTKFLKEDAARTEKVATDLGYAKE</sequence>
<dbReference type="Pfam" id="PF03401">
    <property type="entry name" value="TctC"/>
    <property type="match status" value="1"/>
</dbReference>